<keyword evidence="3" id="KW-1185">Reference proteome</keyword>
<reference evidence="3" key="1">
    <citation type="submission" date="2017-09" db="EMBL/GenBank/DDBJ databases">
        <authorList>
            <person name="Varghese N."/>
            <person name="Submissions S."/>
        </authorList>
    </citation>
    <scope>NUCLEOTIDE SEQUENCE [LARGE SCALE GENOMIC DNA]</scope>
    <source>
        <strain evidence="3">CGMCC 1.8913</strain>
    </source>
</reference>
<dbReference type="OrthoDB" id="2910266at2"/>
<proteinExistence type="predicted"/>
<dbReference type="Proteomes" id="UP000219356">
    <property type="component" value="Unassembled WGS sequence"/>
</dbReference>
<evidence type="ECO:0000313" key="3">
    <source>
        <dbReference type="Proteomes" id="UP000219356"/>
    </source>
</evidence>
<keyword evidence="1" id="KW-1133">Transmembrane helix</keyword>
<feature type="transmembrane region" description="Helical" evidence="1">
    <location>
        <begin position="6"/>
        <end position="25"/>
    </location>
</feature>
<evidence type="ECO:0000313" key="2">
    <source>
        <dbReference type="EMBL" id="SNZ17975.1"/>
    </source>
</evidence>
<feature type="transmembrane region" description="Helical" evidence="1">
    <location>
        <begin position="58"/>
        <end position="91"/>
    </location>
</feature>
<feature type="transmembrane region" description="Helical" evidence="1">
    <location>
        <begin position="32"/>
        <end position="52"/>
    </location>
</feature>
<dbReference type="EMBL" id="OBEK01000007">
    <property type="protein sequence ID" value="SNZ17975.1"/>
    <property type="molecule type" value="Genomic_DNA"/>
</dbReference>
<dbReference type="RefSeq" id="WP_097043573.1">
    <property type="nucleotide sequence ID" value="NZ_OBEK01000007.1"/>
</dbReference>
<organism evidence="2 3">
    <name type="scientific">Terribacillus aidingensis</name>
    <dbReference type="NCBI Taxonomy" id="586416"/>
    <lineage>
        <taxon>Bacteria</taxon>
        <taxon>Bacillati</taxon>
        <taxon>Bacillota</taxon>
        <taxon>Bacilli</taxon>
        <taxon>Bacillales</taxon>
        <taxon>Bacillaceae</taxon>
        <taxon>Terribacillus</taxon>
    </lineage>
</organism>
<gene>
    <name evidence="2" type="ORF">SAMN05421503_3423</name>
</gene>
<keyword evidence="1" id="KW-0472">Membrane</keyword>
<sequence length="100" mass="10297">MKVVGTVGGIFGIIASLLAMFLTLIESTYTVGNFGILGIAAGVLGIIAALLLDKKPIIGGVLLIGATAIGIYAVLLYFLLPGALMVIAAIIKMSQRDQSY</sequence>
<accession>A0A285P8A0</accession>
<protein>
    <recommendedName>
        <fullName evidence="4">DUF4064 domain-containing protein</fullName>
    </recommendedName>
</protein>
<dbReference type="AlphaFoldDB" id="A0A285P8A0"/>
<keyword evidence="1" id="KW-0812">Transmembrane</keyword>
<evidence type="ECO:0000256" key="1">
    <source>
        <dbReference type="SAM" id="Phobius"/>
    </source>
</evidence>
<name>A0A285P8A0_9BACI</name>
<evidence type="ECO:0008006" key="4">
    <source>
        <dbReference type="Google" id="ProtNLM"/>
    </source>
</evidence>